<dbReference type="EMBL" id="CM017324">
    <property type="protein sequence ID" value="KAE8038360.1"/>
    <property type="molecule type" value="Genomic_DNA"/>
</dbReference>
<sequence>MPETVIDPIFLSITFFSFSHFSWVILYSKWVVGISFAERKLPILFALIVGSLKKKRSQFNFRSSSHPLTFAEEEKKWA</sequence>
<reference evidence="2 3" key="1">
    <citation type="submission" date="2019-06" db="EMBL/GenBank/DDBJ databases">
        <title>A chromosomal-level reference genome of Carpinus fangiana (Coryloideae, Betulaceae).</title>
        <authorList>
            <person name="Yang X."/>
            <person name="Wang Z."/>
            <person name="Zhang L."/>
            <person name="Hao G."/>
            <person name="Liu J."/>
            <person name="Yang Y."/>
        </authorList>
    </citation>
    <scope>NUCLEOTIDE SEQUENCE [LARGE SCALE GENOMIC DNA]</scope>
    <source>
        <strain evidence="2">Cfa_2016G</strain>
        <tissue evidence="2">Leaf</tissue>
    </source>
</reference>
<dbReference type="AlphaFoldDB" id="A0A660KRM0"/>
<keyword evidence="1" id="KW-0472">Membrane</keyword>
<keyword evidence="3" id="KW-1185">Reference proteome</keyword>
<protein>
    <submittedName>
        <fullName evidence="2">Uncharacterized protein</fullName>
    </submittedName>
</protein>
<name>A0A660KRM0_9ROSI</name>
<evidence type="ECO:0000256" key="1">
    <source>
        <dbReference type="SAM" id="Phobius"/>
    </source>
</evidence>
<evidence type="ECO:0000313" key="2">
    <source>
        <dbReference type="EMBL" id="KAE8038360.1"/>
    </source>
</evidence>
<accession>A0A660KRM0</accession>
<gene>
    <name evidence="2" type="ORF">FH972_010881</name>
</gene>
<proteinExistence type="predicted"/>
<organism evidence="2 3">
    <name type="scientific">Carpinus fangiana</name>
    <dbReference type="NCBI Taxonomy" id="176857"/>
    <lineage>
        <taxon>Eukaryota</taxon>
        <taxon>Viridiplantae</taxon>
        <taxon>Streptophyta</taxon>
        <taxon>Embryophyta</taxon>
        <taxon>Tracheophyta</taxon>
        <taxon>Spermatophyta</taxon>
        <taxon>Magnoliopsida</taxon>
        <taxon>eudicotyledons</taxon>
        <taxon>Gunneridae</taxon>
        <taxon>Pentapetalae</taxon>
        <taxon>rosids</taxon>
        <taxon>fabids</taxon>
        <taxon>Fagales</taxon>
        <taxon>Betulaceae</taxon>
        <taxon>Carpinus</taxon>
    </lineage>
</organism>
<feature type="transmembrane region" description="Helical" evidence="1">
    <location>
        <begin position="9"/>
        <end position="26"/>
    </location>
</feature>
<keyword evidence="1" id="KW-1133">Transmembrane helix</keyword>
<evidence type="ECO:0000313" key="3">
    <source>
        <dbReference type="Proteomes" id="UP000327013"/>
    </source>
</evidence>
<dbReference type="Proteomes" id="UP000327013">
    <property type="component" value="Chromosome 4"/>
</dbReference>
<keyword evidence="1" id="KW-0812">Transmembrane</keyword>